<sequence length="140" mass="15911">MEQGGIQKLLEAITVAKSVVKLGLRKDKLESFKSEERDVRELDHKEGNVNGNGNGNNDDYEKPRDGKKKPKRKRDKLKCFLYDSPYMLKKCPKKFALQKKPVDKALRLGLSARGVEAKEAKSGKKPVECFLYHGLHRLSV</sequence>
<proteinExistence type="predicted"/>
<feature type="compositionally biased region" description="Low complexity" evidence="1">
    <location>
        <begin position="48"/>
        <end position="57"/>
    </location>
</feature>
<comment type="caution">
    <text evidence="2">The sequence shown here is derived from an EMBL/GenBank/DDBJ whole genome shotgun (WGS) entry which is preliminary data.</text>
</comment>
<feature type="compositionally biased region" description="Basic and acidic residues" evidence="1">
    <location>
        <begin position="33"/>
        <end position="47"/>
    </location>
</feature>
<feature type="region of interest" description="Disordered" evidence="1">
    <location>
        <begin position="33"/>
        <end position="73"/>
    </location>
</feature>
<reference evidence="2 3" key="1">
    <citation type="journal article" date="2021" name="Plant Biotechnol. J.">
        <title>Multi-omics assisted identification of the key and species-specific regulatory components of drought-tolerant mechanisms in Gossypium stocksii.</title>
        <authorList>
            <person name="Yu D."/>
            <person name="Ke L."/>
            <person name="Zhang D."/>
            <person name="Wu Y."/>
            <person name="Sun Y."/>
            <person name="Mei J."/>
            <person name="Sun J."/>
            <person name="Sun Y."/>
        </authorList>
    </citation>
    <scope>NUCLEOTIDE SEQUENCE [LARGE SCALE GENOMIC DNA]</scope>
    <source>
        <strain evidence="3">cv. E1</strain>
        <tissue evidence="2">Leaf</tissue>
    </source>
</reference>
<organism evidence="2 3">
    <name type="scientific">Gossypium stocksii</name>
    <dbReference type="NCBI Taxonomy" id="47602"/>
    <lineage>
        <taxon>Eukaryota</taxon>
        <taxon>Viridiplantae</taxon>
        <taxon>Streptophyta</taxon>
        <taxon>Embryophyta</taxon>
        <taxon>Tracheophyta</taxon>
        <taxon>Spermatophyta</taxon>
        <taxon>Magnoliopsida</taxon>
        <taxon>eudicotyledons</taxon>
        <taxon>Gunneridae</taxon>
        <taxon>Pentapetalae</taxon>
        <taxon>rosids</taxon>
        <taxon>malvids</taxon>
        <taxon>Malvales</taxon>
        <taxon>Malvaceae</taxon>
        <taxon>Malvoideae</taxon>
        <taxon>Gossypium</taxon>
    </lineage>
</organism>
<dbReference type="AlphaFoldDB" id="A0A9D4AF58"/>
<evidence type="ECO:0000313" key="3">
    <source>
        <dbReference type="Proteomes" id="UP000828251"/>
    </source>
</evidence>
<evidence type="ECO:0000313" key="2">
    <source>
        <dbReference type="EMBL" id="KAH1113656.1"/>
    </source>
</evidence>
<dbReference type="EMBL" id="JAIQCV010000003">
    <property type="protein sequence ID" value="KAH1113656.1"/>
    <property type="molecule type" value="Genomic_DNA"/>
</dbReference>
<gene>
    <name evidence="2" type="ORF">J1N35_007034</name>
</gene>
<dbReference type="Proteomes" id="UP000828251">
    <property type="component" value="Unassembled WGS sequence"/>
</dbReference>
<name>A0A9D4AF58_9ROSI</name>
<keyword evidence="3" id="KW-1185">Reference proteome</keyword>
<protein>
    <submittedName>
        <fullName evidence="2">Uncharacterized protein</fullName>
    </submittedName>
</protein>
<dbReference type="OrthoDB" id="1001325at2759"/>
<accession>A0A9D4AF58</accession>
<evidence type="ECO:0000256" key="1">
    <source>
        <dbReference type="SAM" id="MobiDB-lite"/>
    </source>
</evidence>